<keyword evidence="2 6" id="KW-0489">Methyltransferase</keyword>
<comment type="function">
    <text evidence="6">Specifically methylates the adenine in position 37 of tRNA(1)(Val) (anticodon cmo5UAC).</text>
</comment>
<organism evidence="8 9">
    <name type="scientific">Patiriisocius marinistellae</name>
    <dbReference type="NCBI Taxonomy" id="2494560"/>
    <lineage>
        <taxon>Bacteria</taxon>
        <taxon>Pseudomonadati</taxon>
        <taxon>Bacteroidota</taxon>
        <taxon>Flavobacteriia</taxon>
        <taxon>Flavobacteriales</taxon>
        <taxon>Flavobacteriaceae</taxon>
        <taxon>Patiriisocius</taxon>
    </lineage>
</organism>
<dbReference type="InterPro" id="IPR050210">
    <property type="entry name" value="tRNA_Adenine-N(6)_MTase"/>
</dbReference>
<dbReference type="InterPro" id="IPR029063">
    <property type="entry name" value="SAM-dependent_MTases_sf"/>
</dbReference>
<evidence type="ECO:0000256" key="2">
    <source>
        <dbReference type="ARBA" id="ARBA00022603"/>
    </source>
</evidence>
<dbReference type="SUPFAM" id="SSF53335">
    <property type="entry name" value="S-adenosyl-L-methionine-dependent methyltransferases"/>
    <property type="match status" value="1"/>
</dbReference>
<dbReference type="Gene3D" id="3.40.50.150">
    <property type="entry name" value="Vaccinia Virus protein VP39"/>
    <property type="match status" value="1"/>
</dbReference>
<dbReference type="GO" id="GO:0032259">
    <property type="term" value="P:methylation"/>
    <property type="evidence" value="ECO:0007669"/>
    <property type="project" value="UniProtKB-KW"/>
</dbReference>
<evidence type="ECO:0000256" key="4">
    <source>
        <dbReference type="ARBA" id="ARBA00022691"/>
    </source>
</evidence>
<gene>
    <name evidence="8" type="ORF">ULMS_00610</name>
</gene>
<evidence type="ECO:0000256" key="6">
    <source>
        <dbReference type="HAMAP-Rule" id="MF_01872"/>
    </source>
</evidence>
<keyword evidence="4 6" id="KW-0949">S-adenosyl-L-methionine</keyword>
<dbReference type="CDD" id="cd02440">
    <property type="entry name" value="AdoMet_MTases"/>
    <property type="match status" value="1"/>
</dbReference>
<evidence type="ECO:0000256" key="3">
    <source>
        <dbReference type="ARBA" id="ARBA00022679"/>
    </source>
</evidence>
<dbReference type="RefSeq" id="WP_151892511.1">
    <property type="nucleotide sequence ID" value="NZ_BKCF01000001.1"/>
</dbReference>
<protein>
    <recommendedName>
        <fullName evidence="6">tRNA1(Val) (adenine(37)-N6)-methyltransferase</fullName>
        <ecNumber evidence="6">2.1.1.223</ecNumber>
    </recommendedName>
    <alternativeName>
        <fullName evidence="6">tRNA m6A37 methyltransferase</fullName>
    </alternativeName>
</protein>
<feature type="domain" description="Methyltransferase small" evidence="7">
    <location>
        <begin position="37"/>
        <end position="168"/>
    </location>
</feature>
<dbReference type="Proteomes" id="UP000326994">
    <property type="component" value="Unassembled WGS sequence"/>
</dbReference>
<dbReference type="GO" id="GO:0008033">
    <property type="term" value="P:tRNA processing"/>
    <property type="evidence" value="ECO:0007669"/>
    <property type="project" value="UniProtKB-UniRule"/>
</dbReference>
<dbReference type="PANTHER" id="PTHR47739:SF1">
    <property type="entry name" value="TRNA1(VAL) (ADENINE(37)-N6)-METHYLTRANSFERASE"/>
    <property type="match status" value="1"/>
</dbReference>
<dbReference type="EMBL" id="BKCF01000001">
    <property type="protein sequence ID" value="GEQ84553.1"/>
    <property type="molecule type" value="Genomic_DNA"/>
</dbReference>
<comment type="subcellular location">
    <subcellularLocation>
        <location evidence="6">Cytoplasm</location>
    </subcellularLocation>
</comment>
<dbReference type="AlphaFoldDB" id="A0A5J4FSZ9"/>
<dbReference type="HAMAP" id="MF_01872">
    <property type="entry name" value="tRNA_methyltr_YfiC"/>
    <property type="match status" value="1"/>
</dbReference>
<comment type="similarity">
    <text evidence="6">Belongs to the methyltransferase superfamily. tRNA (adenine-N(6)-)-methyltransferase family.</text>
</comment>
<dbReference type="PROSITE" id="PS00092">
    <property type="entry name" value="N6_MTASE"/>
    <property type="match status" value="1"/>
</dbReference>
<keyword evidence="1 6" id="KW-0963">Cytoplasm</keyword>
<keyword evidence="9" id="KW-1185">Reference proteome</keyword>
<dbReference type="GO" id="GO:0003676">
    <property type="term" value="F:nucleic acid binding"/>
    <property type="evidence" value="ECO:0007669"/>
    <property type="project" value="InterPro"/>
</dbReference>
<accession>A0A5J4FSZ9</accession>
<reference evidence="8 9" key="1">
    <citation type="submission" date="2019-08" db="EMBL/GenBank/DDBJ databases">
        <title>Ulvibacter marinistellae sp. nov., isolated from a starfish, Patiria pectinifera.</title>
        <authorList>
            <person name="Kawano K."/>
            <person name="Ushijima N."/>
            <person name="Kihara M."/>
            <person name="Itoh H."/>
        </authorList>
    </citation>
    <scope>NUCLEOTIDE SEQUENCE [LARGE SCALE GENOMIC DNA]</scope>
    <source>
        <strain evidence="8 9">KK4</strain>
    </source>
</reference>
<dbReference type="OrthoDB" id="5383291at2"/>
<dbReference type="PANTHER" id="PTHR47739">
    <property type="entry name" value="TRNA1(VAL) (ADENINE(37)-N6)-METHYLTRANSFERASE"/>
    <property type="match status" value="1"/>
</dbReference>
<proteinExistence type="inferred from homology"/>
<keyword evidence="3 6" id="KW-0808">Transferase</keyword>
<name>A0A5J4FSZ9_9FLAO</name>
<comment type="caution">
    <text evidence="8">The sequence shown here is derived from an EMBL/GenBank/DDBJ whole genome shotgun (WGS) entry which is preliminary data.</text>
</comment>
<evidence type="ECO:0000256" key="5">
    <source>
        <dbReference type="ARBA" id="ARBA00022694"/>
    </source>
</evidence>
<dbReference type="GO" id="GO:0016430">
    <property type="term" value="F:tRNA (adenine-N6)-methyltransferase activity"/>
    <property type="evidence" value="ECO:0007669"/>
    <property type="project" value="UniProtKB-UniRule"/>
</dbReference>
<evidence type="ECO:0000256" key="1">
    <source>
        <dbReference type="ARBA" id="ARBA00022490"/>
    </source>
</evidence>
<dbReference type="InterPro" id="IPR007848">
    <property type="entry name" value="Small_mtfrase_dom"/>
</dbReference>
<evidence type="ECO:0000259" key="7">
    <source>
        <dbReference type="Pfam" id="PF05175"/>
    </source>
</evidence>
<keyword evidence="5 6" id="KW-0819">tRNA processing</keyword>
<dbReference type="Pfam" id="PF05175">
    <property type="entry name" value="MTS"/>
    <property type="match status" value="1"/>
</dbReference>
<dbReference type="EC" id="2.1.1.223" evidence="6"/>
<evidence type="ECO:0000313" key="9">
    <source>
        <dbReference type="Proteomes" id="UP000326994"/>
    </source>
</evidence>
<sequence>MSQPFKFKQFSVSQNRCAMKIGTDGVLLGAWTSIEQQPQTILDIGSGTGVIALQLAQRSFAETIDAIEIDSNAFEQCTENFENSPWGDRLYCYHASIQEFTQEIVEENDFEGYDLIVSNPPFYTDDYKSENKERDIARFEDSLPFQHLLVCASNLLTEDGVFSVVLPKKEENSFITLAATVGLFPKRICNIRGTETSAVKRSLMEFTFQQKKIENESLVIEKERHDYTEEYIGLLKDFYLKM</sequence>
<dbReference type="InterPro" id="IPR002052">
    <property type="entry name" value="DNA_methylase_N6_adenine_CS"/>
</dbReference>
<dbReference type="InterPro" id="IPR022882">
    <property type="entry name" value="tRNA_adenine-N6_MeTrfase"/>
</dbReference>
<evidence type="ECO:0000313" key="8">
    <source>
        <dbReference type="EMBL" id="GEQ84553.1"/>
    </source>
</evidence>
<comment type="catalytic activity">
    <reaction evidence="6">
        <text>adenosine(37) in tRNA1(Val) + S-adenosyl-L-methionine = N(6)-methyladenosine(37) in tRNA1(Val) + S-adenosyl-L-homocysteine + H(+)</text>
        <dbReference type="Rhea" id="RHEA:43160"/>
        <dbReference type="Rhea" id="RHEA-COMP:10369"/>
        <dbReference type="Rhea" id="RHEA-COMP:10370"/>
        <dbReference type="ChEBI" id="CHEBI:15378"/>
        <dbReference type="ChEBI" id="CHEBI:57856"/>
        <dbReference type="ChEBI" id="CHEBI:59789"/>
        <dbReference type="ChEBI" id="CHEBI:74411"/>
        <dbReference type="ChEBI" id="CHEBI:74449"/>
        <dbReference type="EC" id="2.1.1.223"/>
    </reaction>
</comment>
<dbReference type="GO" id="GO:0005737">
    <property type="term" value="C:cytoplasm"/>
    <property type="evidence" value="ECO:0007669"/>
    <property type="project" value="UniProtKB-SubCell"/>
</dbReference>